<keyword evidence="2" id="KW-0732">Signal</keyword>
<dbReference type="GO" id="GO:0016810">
    <property type="term" value="F:hydrolase activity, acting on carbon-nitrogen (but not peptide) bonds"/>
    <property type="evidence" value="ECO:0007669"/>
    <property type="project" value="InterPro"/>
</dbReference>
<evidence type="ECO:0000259" key="3">
    <source>
        <dbReference type="PROSITE" id="PS51677"/>
    </source>
</evidence>
<evidence type="ECO:0000256" key="2">
    <source>
        <dbReference type="ARBA" id="ARBA00022729"/>
    </source>
</evidence>
<dbReference type="PANTHER" id="PTHR34216">
    <property type="match status" value="1"/>
</dbReference>
<dbReference type="AlphaFoldDB" id="A0A179SWX4"/>
<reference evidence="5" key="1">
    <citation type="submission" date="2016-04" db="EMBL/GenBank/DDBJ databases">
        <authorList>
            <person name="Lyu Z."/>
            <person name="Lyu W."/>
        </authorList>
    </citation>
    <scope>NUCLEOTIDE SEQUENCE [LARGE SCALE GENOMIC DNA]</scope>
    <source>
        <strain evidence="5">C44</strain>
    </source>
</reference>
<dbReference type="GO" id="GO:0005975">
    <property type="term" value="P:carbohydrate metabolic process"/>
    <property type="evidence" value="ECO:0007669"/>
    <property type="project" value="InterPro"/>
</dbReference>
<dbReference type="STRING" id="152268.A6K24_24300"/>
<dbReference type="EMBL" id="LWSG01000021">
    <property type="protein sequence ID" value="OAS85359.1"/>
    <property type="molecule type" value="Genomic_DNA"/>
</dbReference>
<dbReference type="OrthoDB" id="9778320at2"/>
<evidence type="ECO:0000256" key="1">
    <source>
        <dbReference type="ARBA" id="ARBA00004613"/>
    </source>
</evidence>
<protein>
    <recommendedName>
        <fullName evidence="3">NodB homology domain-containing protein</fullName>
    </recommendedName>
</protein>
<dbReference type="PROSITE" id="PS51677">
    <property type="entry name" value="NODB"/>
    <property type="match status" value="1"/>
</dbReference>
<proteinExistence type="predicted"/>
<organism evidence="4 5">
    <name type="scientific">Metabacillus litoralis</name>
    <dbReference type="NCBI Taxonomy" id="152268"/>
    <lineage>
        <taxon>Bacteria</taxon>
        <taxon>Bacillati</taxon>
        <taxon>Bacillota</taxon>
        <taxon>Bacilli</taxon>
        <taxon>Bacillales</taxon>
        <taxon>Bacillaceae</taxon>
        <taxon>Metabacillus</taxon>
    </lineage>
</organism>
<dbReference type="SUPFAM" id="SSF88713">
    <property type="entry name" value="Glycoside hydrolase/deacetylase"/>
    <property type="match status" value="1"/>
</dbReference>
<feature type="domain" description="NodB homology" evidence="3">
    <location>
        <begin position="112"/>
        <end position="282"/>
    </location>
</feature>
<keyword evidence="5" id="KW-1185">Reference proteome</keyword>
<evidence type="ECO:0000313" key="5">
    <source>
        <dbReference type="Proteomes" id="UP000078534"/>
    </source>
</evidence>
<gene>
    <name evidence="4" type="ORF">A6K24_24300</name>
</gene>
<comment type="subcellular location">
    <subcellularLocation>
        <location evidence="1">Secreted</location>
    </subcellularLocation>
</comment>
<dbReference type="InterPro" id="IPR002509">
    <property type="entry name" value="NODB_dom"/>
</dbReference>
<sequence length="282" mass="32855">MKKYISGFCIVLLIILASYLLFSNINFSKPAMSFPEELDTNGCLGLNYHRIREDTLLNKSIEFLTGSDELTMYNVYEDDFNKQMKHLKEQGAKFLNPDEIREAQEDGKFPEKCVWISFDDIDISVYRNAFPILKEYEIPFTLFVIAGQVGNEFGNLNLSSWKQLKEMVDSDLATVGSHTYDMHKLVDEEPIFFKEEMQKKFEKDLLLSKKTIEKKLNVKVKDFAYPYGNGRDDLADLIHRNGFESAYILAPRSITADNDKYWINRILVNDEVFEDIVDKWID</sequence>
<name>A0A179SWX4_9BACI</name>
<dbReference type="InterPro" id="IPR051398">
    <property type="entry name" value="Polysacch_Deacetylase"/>
</dbReference>
<dbReference type="RefSeq" id="WP_066333896.1">
    <property type="nucleotide sequence ID" value="NZ_LWSG01000021.1"/>
</dbReference>
<evidence type="ECO:0000313" key="4">
    <source>
        <dbReference type="EMBL" id="OAS85359.1"/>
    </source>
</evidence>
<dbReference type="Proteomes" id="UP000078534">
    <property type="component" value="Unassembled WGS sequence"/>
</dbReference>
<comment type="caution">
    <text evidence="4">The sequence shown here is derived from an EMBL/GenBank/DDBJ whole genome shotgun (WGS) entry which is preliminary data.</text>
</comment>
<dbReference type="PANTHER" id="PTHR34216:SF3">
    <property type="entry name" value="POLY-BETA-1,6-N-ACETYL-D-GLUCOSAMINE N-DEACETYLASE"/>
    <property type="match status" value="1"/>
</dbReference>
<accession>A0A179SWX4</accession>
<dbReference type="InterPro" id="IPR011330">
    <property type="entry name" value="Glyco_hydro/deAcase_b/a-brl"/>
</dbReference>
<dbReference type="GO" id="GO:0005576">
    <property type="term" value="C:extracellular region"/>
    <property type="evidence" value="ECO:0007669"/>
    <property type="project" value="UniProtKB-SubCell"/>
</dbReference>
<dbReference type="Gene3D" id="3.20.20.370">
    <property type="entry name" value="Glycoside hydrolase/deacetylase"/>
    <property type="match status" value="1"/>
</dbReference>
<dbReference type="Pfam" id="PF01522">
    <property type="entry name" value="Polysacc_deac_1"/>
    <property type="match status" value="1"/>
</dbReference>